<dbReference type="AlphaFoldDB" id="A0A1Q3CQ52"/>
<dbReference type="Pfam" id="PF08284">
    <property type="entry name" value="RVP_2"/>
    <property type="match status" value="1"/>
</dbReference>
<evidence type="ECO:0000313" key="1">
    <source>
        <dbReference type="EMBL" id="GAV82384.1"/>
    </source>
</evidence>
<comment type="caution">
    <text evidence="1">The sequence shown here is derived from an EMBL/GenBank/DDBJ whole genome shotgun (WGS) entry which is preliminary data.</text>
</comment>
<dbReference type="CDD" id="cd00303">
    <property type="entry name" value="retropepsin_like"/>
    <property type="match status" value="1"/>
</dbReference>
<name>A0A1Q3CQ52_CEPFO</name>
<dbReference type="InParanoid" id="A0A1Q3CQ52"/>
<organism evidence="1 2">
    <name type="scientific">Cephalotus follicularis</name>
    <name type="common">Albany pitcher plant</name>
    <dbReference type="NCBI Taxonomy" id="3775"/>
    <lineage>
        <taxon>Eukaryota</taxon>
        <taxon>Viridiplantae</taxon>
        <taxon>Streptophyta</taxon>
        <taxon>Embryophyta</taxon>
        <taxon>Tracheophyta</taxon>
        <taxon>Spermatophyta</taxon>
        <taxon>Magnoliopsida</taxon>
        <taxon>eudicotyledons</taxon>
        <taxon>Gunneridae</taxon>
        <taxon>Pentapetalae</taxon>
        <taxon>rosids</taxon>
        <taxon>fabids</taxon>
        <taxon>Oxalidales</taxon>
        <taxon>Cephalotaceae</taxon>
        <taxon>Cephalotus</taxon>
    </lineage>
</organism>
<dbReference type="Proteomes" id="UP000187406">
    <property type="component" value="Unassembled WGS sequence"/>
</dbReference>
<proteinExistence type="predicted"/>
<reference evidence="2" key="1">
    <citation type="submission" date="2016-04" db="EMBL/GenBank/DDBJ databases">
        <title>Cephalotus genome sequencing.</title>
        <authorList>
            <person name="Fukushima K."/>
            <person name="Hasebe M."/>
            <person name="Fang X."/>
        </authorList>
    </citation>
    <scope>NUCLEOTIDE SEQUENCE [LARGE SCALE GENOMIC DNA]</scope>
    <source>
        <strain evidence="2">cv. St1</strain>
    </source>
</reference>
<protein>
    <submittedName>
        <fullName evidence="1">RVP_2 domain-containing protein</fullName>
    </submittedName>
</protein>
<sequence length="164" mass="19237">MNVLIDTDSTNNFMDVKITKRLACHIEQCEKFEVKIVDGRTLICESKCSNVKLSLQDQELVVDFFLLPLEDYEVVLGIDWLRTLGDISWNFAKLVIKFMLNGKQVVLKGKRCWHVKTITNHRIERILQNERHGFLLQLTNSEKSNYPTTQQELETLLLEFFDIF</sequence>
<dbReference type="InterPro" id="IPR021109">
    <property type="entry name" value="Peptidase_aspartic_dom_sf"/>
</dbReference>
<accession>A0A1Q3CQ52</accession>
<dbReference type="OrthoDB" id="1001400at2759"/>
<dbReference type="EMBL" id="BDDD01002623">
    <property type="protein sequence ID" value="GAV82384.1"/>
    <property type="molecule type" value="Genomic_DNA"/>
</dbReference>
<evidence type="ECO:0000313" key="2">
    <source>
        <dbReference type="Proteomes" id="UP000187406"/>
    </source>
</evidence>
<gene>
    <name evidence="1" type="ORF">CFOL_v3_25836</name>
</gene>
<keyword evidence="2" id="KW-1185">Reference proteome</keyword>
<dbReference type="Gene3D" id="2.40.70.10">
    <property type="entry name" value="Acid Proteases"/>
    <property type="match status" value="1"/>
</dbReference>